<reference evidence="2" key="1">
    <citation type="journal article" date="2023" name="G3 (Bethesda)">
        <title>A reference genome for the long-term kleptoplast-retaining sea slug Elysia crispata morphotype clarki.</title>
        <authorList>
            <person name="Eastman K.E."/>
            <person name="Pendleton A.L."/>
            <person name="Shaikh M.A."/>
            <person name="Suttiyut T."/>
            <person name="Ogas R."/>
            <person name="Tomko P."/>
            <person name="Gavelis G."/>
            <person name="Widhalm J.R."/>
            <person name="Wisecaver J.H."/>
        </authorList>
    </citation>
    <scope>NUCLEOTIDE SEQUENCE</scope>
    <source>
        <strain evidence="2">ECLA1</strain>
    </source>
</reference>
<dbReference type="EMBL" id="JAWDGP010003041">
    <property type="protein sequence ID" value="KAK3778021.1"/>
    <property type="molecule type" value="Genomic_DNA"/>
</dbReference>
<evidence type="ECO:0000313" key="2">
    <source>
        <dbReference type="EMBL" id="KAK3778021.1"/>
    </source>
</evidence>
<evidence type="ECO:0000313" key="3">
    <source>
        <dbReference type="Proteomes" id="UP001283361"/>
    </source>
</evidence>
<dbReference type="Proteomes" id="UP001283361">
    <property type="component" value="Unassembled WGS sequence"/>
</dbReference>
<gene>
    <name evidence="2" type="ORF">RRG08_018188</name>
</gene>
<feature type="compositionally biased region" description="Low complexity" evidence="1">
    <location>
        <begin position="69"/>
        <end position="78"/>
    </location>
</feature>
<dbReference type="AlphaFoldDB" id="A0AAE1DP73"/>
<accession>A0AAE1DP73</accession>
<comment type="caution">
    <text evidence="2">The sequence shown here is derived from an EMBL/GenBank/DDBJ whole genome shotgun (WGS) entry which is preliminary data.</text>
</comment>
<keyword evidence="3" id="KW-1185">Reference proteome</keyword>
<organism evidence="2 3">
    <name type="scientific">Elysia crispata</name>
    <name type="common">lettuce slug</name>
    <dbReference type="NCBI Taxonomy" id="231223"/>
    <lineage>
        <taxon>Eukaryota</taxon>
        <taxon>Metazoa</taxon>
        <taxon>Spiralia</taxon>
        <taxon>Lophotrochozoa</taxon>
        <taxon>Mollusca</taxon>
        <taxon>Gastropoda</taxon>
        <taxon>Heterobranchia</taxon>
        <taxon>Euthyneura</taxon>
        <taxon>Panpulmonata</taxon>
        <taxon>Sacoglossa</taxon>
        <taxon>Placobranchoidea</taxon>
        <taxon>Plakobranchidae</taxon>
        <taxon>Elysia</taxon>
    </lineage>
</organism>
<protein>
    <submittedName>
        <fullName evidence="2">Uncharacterized protein</fullName>
    </submittedName>
</protein>
<feature type="region of interest" description="Disordered" evidence="1">
    <location>
        <begin position="69"/>
        <end position="94"/>
    </location>
</feature>
<sequence length="94" mass="10528">MNSRRAPSKRIWEAFAFGLSGIKTEPTPPSLPRVIFLRSTADLVSTAFDHTADVQETGYRIQSVFFTQNNNQNSRSSQGALSDRLADDLRPNRT</sequence>
<feature type="compositionally biased region" description="Basic and acidic residues" evidence="1">
    <location>
        <begin position="84"/>
        <end position="94"/>
    </location>
</feature>
<evidence type="ECO:0000256" key="1">
    <source>
        <dbReference type="SAM" id="MobiDB-lite"/>
    </source>
</evidence>
<proteinExistence type="predicted"/>
<name>A0AAE1DP73_9GAST</name>